<dbReference type="STRING" id="335543.Sfum_1918"/>
<reference evidence="1 2" key="1">
    <citation type="submission" date="2006-10" db="EMBL/GenBank/DDBJ databases">
        <title>Complete sequence of Syntrophobacter fumaroxidans MPOB.</title>
        <authorList>
            <consortium name="US DOE Joint Genome Institute"/>
            <person name="Copeland A."/>
            <person name="Lucas S."/>
            <person name="Lapidus A."/>
            <person name="Barry K."/>
            <person name="Detter J.C."/>
            <person name="Glavina del Rio T."/>
            <person name="Hammon N."/>
            <person name="Israni S."/>
            <person name="Pitluck S."/>
            <person name="Goltsman E.G."/>
            <person name="Martinez M."/>
            <person name="Schmutz J."/>
            <person name="Larimer F."/>
            <person name="Land M."/>
            <person name="Hauser L."/>
            <person name="Kyrpides N."/>
            <person name="Kim E."/>
            <person name="Boone D.R."/>
            <person name="Brockman F."/>
            <person name="Culley D."/>
            <person name="Ferry J."/>
            <person name="Gunsalus R."/>
            <person name="McInerney M.J."/>
            <person name="Morrison M."/>
            <person name="Plugge C."/>
            <person name="Rohlin L."/>
            <person name="Scholten J."/>
            <person name="Sieber J."/>
            <person name="Stams A.J.M."/>
            <person name="Worm P."/>
            <person name="Henstra A.M."/>
            <person name="Richardson P."/>
        </authorList>
    </citation>
    <scope>NUCLEOTIDE SEQUENCE [LARGE SCALE GENOMIC DNA]</scope>
    <source>
        <strain evidence="2">DSM 10017 / MPOB</strain>
    </source>
</reference>
<dbReference type="InterPro" id="IPR043128">
    <property type="entry name" value="Rev_trsase/Diguanyl_cyclase"/>
</dbReference>
<dbReference type="SUPFAM" id="SSF55781">
    <property type="entry name" value="GAF domain-like"/>
    <property type="match status" value="2"/>
</dbReference>
<dbReference type="Gene3D" id="3.30.450.40">
    <property type="match status" value="2"/>
</dbReference>
<name>A0LJK1_SYNFM</name>
<dbReference type="RefSeq" id="WP_011698773.1">
    <property type="nucleotide sequence ID" value="NC_008554.1"/>
</dbReference>
<protein>
    <recommendedName>
        <fullName evidence="3">GAF domain-containing protein</fullName>
    </recommendedName>
</protein>
<dbReference type="OrthoDB" id="5496147at2"/>
<dbReference type="EMBL" id="CP000478">
    <property type="protein sequence ID" value="ABK17603.1"/>
    <property type="molecule type" value="Genomic_DNA"/>
</dbReference>
<sequence>MHPNPYQSLVSLLSNILEAYTTAFFVIDPKLRQLSMAASQSLSKFLPERVTLPLEQSGILSQVQKVGQTIHLDKLPDISASLASTVPFYREGESHIKGLFAVPVGDGAGVLYVDTKYGWGFNDKQQKWIREIADVLHELLLRQQQAVQRHNYSRIFELWTRLDDVAFKGHALEDYSRLVVEECCRLVGAEYGFLSLRDPASANYRLYSCTPNVPRSLISTHYVVKQGLIGRIFQTGKPLLITRLNPQASEHFLFTPAESLPHHGTLWGLPAETSLGHVLAMAFLSRQAMELNQEFEQAVSHALHFFQLLLEQLCYKEECDHLRAYDLATALYNPFSFEARLDEMLGAAMQGSTPFTLAVVQYEPWQVLYTKAAPKLIRQWQRDLAGAICGILPAEVSVGQMAENRYGIIFPETTVQEAELHLARMEDIGRQIIRTRGKGAKLHAYVATVGFPQDGTHGDELWSLAHQRLFAGFHARTEPAGT</sequence>
<dbReference type="AlphaFoldDB" id="A0LJK1"/>
<evidence type="ECO:0000313" key="2">
    <source>
        <dbReference type="Proteomes" id="UP000001784"/>
    </source>
</evidence>
<dbReference type="HOGENOM" id="CLU_566102_0_0_7"/>
<organism evidence="1 2">
    <name type="scientific">Syntrophobacter fumaroxidans (strain DSM 10017 / MPOB)</name>
    <dbReference type="NCBI Taxonomy" id="335543"/>
    <lineage>
        <taxon>Bacteria</taxon>
        <taxon>Pseudomonadati</taxon>
        <taxon>Thermodesulfobacteriota</taxon>
        <taxon>Syntrophobacteria</taxon>
        <taxon>Syntrophobacterales</taxon>
        <taxon>Syntrophobacteraceae</taxon>
        <taxon>Syntrophobacter</taxon>
    </lineage>
</organism>
<evidence type="ECO:0008006" key="3">
    <source>
        <dbReference type="Google" id="ProtNLM"/>
    </source>
</evidence>
<proteinExistence type="predicted"/>
<gene>
    <name evidence="1" type="ordered locus">Sfum_1918</name>
</gene>
<dbReference type="Proteomes" id="UP000001784">
    <property type="component" value="Chromosome"/>
</dbReference>
<dbReference type="KEGG" id="sfu:Sfum_1918"/>
<dbReference type="InParanoid" id="A0LJK1"/>
<dbReference type="eggNOG" id="COG3706">
    <property type="taxonomic scope" value="Bacteria"/>
</dbReference>
<accession>A0LJK1</accession>
<dbReference type="InterPro" id="IPR029787">
    <property type="entry name" value="Nucleotide_cyclase"/>
</dbReference>
<dbReference type="InterPro" id="IPR029016">
    <property type="entry name" value="GAF-like_dom_sf"/>
</dbReference>
<dbReference type="Gene3D" id="3.30.70.270">
    <property type="match status" value="1"/>
</dbReference>
<dbReference type="SUPFAM" id="SSF55073">
    <property type="entry name" value="Nucleotide cyclase"/>
    <property type="match status" value="1"/>
</dbReference>
<keyword evidence="2" id="KW-1185">Reference proteome</keyword>
<evidence type="ECO:0000313" key="1">
    <source>
        <dbReference type="EMBL" id="ABK17603.1"/>
    </source>
</evidence>